<keyword evidence="5 6" id="KW-0472">Membrane</keyword>
<feature type="transmembrane region" description="Helical" evidence="6">
    <location>
        <begin position="241"/>
        <end position="260"/>
    </location>
</feature>
<keyword evidence="4 6" id="KW-1133">Transmembrane helix</keyword>
<evidence type="ECO:0000256" key="5">
    <source>
        <dbReference type="ARBA" id="ARBA00023136"/>
    </source>
</evidence>
<feature type="transmembrane region" description="Helical" evidence="6">
    <location>
        <begin position="185"/>
        <end position="202"/>
    </location>
</feature>
<feature type="transmembrane region" description="Helical" evidence="6">
    <location>
        <begin position="272"/>
        <end position="290"/>
    </location>
</feature>
<protein>
    <submittedName>
        <fullName evidence="8">MFS transporter</fullName>
    </submittedName>
</protein>
<proteinExistence type="predicted"/>
<evidence type="ECO:0000256" key="4">
    <source>
        <dbReference type="ARBA" id="ARBA00022989"/>
    </source>
</evidence>
<comment type="subcellular location">
    <subcellularLocation>
        <location evidence="1">Cell membrane</location>
        <topology evidence="1">Multi-pass membrane protein</topology>
    </subcellularLocation>
</comment>
<evidence type="ECO:0000256" key="1">
    <source>
        <dbReference type="ARBA" id="ARBA00004651"/>
    </source>
</evidence>
<keyword evidence="2" id="KW-1003">Cell membrane</keyword>
<organism evidence="8 9">
    <name type="scientific">Microbispora siamensis</name>
    <dbReference type="NCBI Taxonomy" id="564413"/>
    <lineage>
        <taxon>Bacteria</taxon>
        <taxon>Bacillati</taxon>
        <taxon>Actinomycetota</taxon>
        <taxon>Actinomycetes</taxon>
        <taxon>Streptosporangiales</taxon>
        <taxon>Streptosporangiaceae</taxon>
        <taxon>Microbispora</taxon>
    </lineage>
</organism>
<evidence type="ECO:0000256" key="6">
    <source>
        <dbReference type="SAM" id="Phobius"/>
    </source>
</evidence>
<dbReference type="Pfam" id="PF07690">
    <property type="entry name" value="MFS_1"/>
    <property type="match status" value="1"/>
</dbReference>
<sequence length="423" mass="43520">MAMTGNETARKQDGPEPVPLSRNRGYTILWSNMFLSELASEMVFIAFPLLLLAHAASPVEVGLLTSALAAARMIANVPAGVLADRWDRKKILLLSQVVRGAAMGSVVVALPLGFYSFPHLALVAVLEGVFSSVFQPAEHAVLPQVVPASQLREALTRNAARPFAALLLGPALAGFAFGVHELGPFSIDAGLMAVSVAALLFLRLPRRPVTSAADAGREPARDALLGGFRWLLRQPVIRTTAVWIVFVNLAFHALIVVILVASGEAEVASGEIGLMMACFGVGGLLGAVVAGRLQDALPAPVIIIGSSWAFAAIAASMAFVPGGVPLGALLGLAAVFLPVTNATIVSYQLSIAPDEMRGRLSGVVGLCADLAGTVGPVAGGLTVTLAGGGAESLLICAAALGAVALGATLSPALRRFPRMPVSR</sequence>
<feature type="transmembrane region" description="Helical" evidence="6">
    <location>
        <begin position="392"/>
        <end position="413"/>
    </location>
</feature>
<feature type="domain" description="Major facilitator superfamily (MFS) profile" evidence="7">
    <location>
        <begin position="25"/>
        <end position="414"/>
    </location>
</feature>
<comment type="caution">
    <text evidence="8">The sequence shown here is derived from an EMBL/GenBank/DDBJ whole genome shotgun (WGS) entry which is preliminary data.</text>
</comment>
<gene>
    <name evidence="8" type="ORF">Msi02_06350</name>
</gene>
<feature type="transmembrane region" description="Helical" evidence="6">
    <location>
        <begin position="42"/>
        <end position="70"/>
    </location>
</feature>
<evidence type="ECO:0000256" key="2">
    <source>
        <dbReference type="ARBA" id="ARBA00022475"/>
    </source>
</evidence>
<keyword evidence="9" id="KW-1185">Reference proteome</keyword>
<evidence type="ECO:0000259" key="7">
    <source>
        <dbReference type="PROSITE" id="PS50850"/>
    </source>
</evidence>
<evidence type="ECO:0000313" key="9">
    <source>
        <dbReference type="Proteomes" id="UP000660454"/>
    </source>
</evidence>
<feature type="transmembrane region" description="Helical" evidence="6">
    <location>
        <begin position="297"/>
        <end position="320"/>
    </location>
</feature>
<dbReference type="PANTHER" id="PTHR23513">
    <property type="entry name" value="INTEGRAL MEMBRANE EFFLUX PROTEIN-RELATED"/>
    <property type="match status" value="1"/>
</dbReference>
<feature type="transmembrane region" description="Helical" evidence="6">
    <location>
        <begin position="363"/>
        <end position="386"/>
    </location>
</feature>
<evidence type="ECO:0000313" key="8">
    <source>
        <dbReference type="EMBL" id="GIH59818.1"/>
    </source>
</evidence>
<reference evidence="8 9" key="1">
    <citation type="submission" date="2021-01" db="EMBL/GenBank/DDBJ databases">
        <title>Whole genome shotgun sequence of Microbispora siamensis NBRC 104113.</title>
        <authorList>
            <person name="Komaki H."/>
            <person name="Tamura T."/>
        </authorList>
    </citation>
    <scope>NUCLEOTIDE SEQUENCE [LARGE SCALE GENOMIC DNA]</scope>
    <source>
        <strain evidence="8 9">NBRC 104113</strain>
    </source>
</reference>
<dbReference type="InterPro" id="IPR020846">
    <property type="entry name" value="MFS_dom"/>
</dbReference>
<dbReference type="Proteomes" id="UP000660454">
    <property type="component" value="Unassembled WGS sequence"/>
</dbReference>
<accession>A0ABQ4GEJ3</accession>
<evidence type="ECO:0000256" key="3">
    <source>
        <dbReference type="ARBA" id="ARBA00022692"/>
    </source>
</evidence>
<keyword evidence="3 6" id="KW-0812">Transmembrane</keyword>
<dbReference type="PROSITE" id="PS50850">
    <property type="entry name" value="MFS"/>
    <property type="match status" value="1"/>
</dbReference>
<dbReference type="InterPro" id="IPR011701">
    <property type="entry name" value="MFS"/>
</dbReference>
<dbReference type="SUPFAM" id="SSF103473">
    <property type="entry name" value="MFS general substrate transporter"/>
    <property type="match status" value="1"/>
</dbReference>
<dbReference type="PANTHER" id="PTHR23513:SF6">
    <property type="entry name" value="MAJOR FACILITATOR SUPERFAMILY ASSOCIATED DOMAIN-CONTAINING PROTEIN"/>
    <property type="match status" value="1"/>
</dbReference>
<dbReference type="InterPro" id="IPR036259">
    <property type="entry name" value="MFS_trans_sf"/>
</dbReference>
<dbReference type="EMBL" id="BOOF01000003">
    <property type="protein sequence ID" value="GIH59818.1"/>
    <property type="molecule type" value="Genomic_DNA"/>
</dbReference>
<dbReference type="CDD" id="cd06173">
    <property type="entry name" value="MFS_MefA_like"/>
    <property type="match status" value="1"/>
</dbReference>
<dbReference type="Gene3D" id="1.20.1250.20">
    <property type="entry name" value="MFS general substrate transporter like domains"/>
    <property type="match status" value="1"/>
</dbReference>
<feature type="transmembrane region" description="Helical" evidence="6">
    <location>
        <begin position="326"/>
        <end position="351"/>
    </location>
</feature>
<name>A0ABQ4GEJ3_9ACTN</name>